<evidence type="ECO:0000256" key="9">
    <source>
        <dbReference type="HAMAP-Rule" id="MF_00151"/>
    </source>
</evidence>
<evidence type="ECO:0000259" key="10">
    <source>
        <dbReference type="Pfam" id="PF01467"/>
    </source>
</evidence>
<dbReference type="eggNOG" id="COG0669">
    <property type="taxonomic scope" value="Bacteria"/>
</dbReference>
<dbReference type="CDD" id="cd02163">
    <property type="entry name" value="PPAT"/>
    <property type="match status" value="1"/>
</dbReference>
<dbReference type="Gene3D" id="3.40.50.620">
    <property type="entry name" value="HUPs"/>
    <property type="match status" value="1"/>
</dbReference>
<evidence type="ECO:0000256" key="1">
    <source>
        <dbReference type="ARBA" id="ARBA00022490"/>
    </source>
</evidence>
<dbReference type="NCBIfam" id="TIGR00125">
    <property type="entry name" value="cyt_tran_rel"/>
    <property type="match status" value="1"/>
</dbReference>
<reference evidence="11 12" key="1">
    <citation type="journal article" date="2014" name="Genome Announc.">
        <title>Draft Genome Sequence of Propane- and Butane-Oxidizing Actinobacterium Rhodococcus ruber IEGM 231.</title>
        <authorList>
            <person name="Ivshina I.B."/>
            <person name="Kuyukina M.S."/>
            <person name="Krivoruchko A.V."/>
            <person name="Barbe V."/>
            <person name="Fischer C."/>
        </authorList>
    </citation>
    <scope>NUCLEOTIDE SEQUENCE [LARGE SCALE GENOMIC DNA]</scope>
</reference>
<keyword evidence="6 9" id="KW-0460">Magnesium</keyword>
<comment type="cofactor">
    <cofactor evidence="9">
        <name>Mg(2+)</name>
        <dbReference type="ChEBI" id="CHEBI:18420"/>
    </cofactor>
</comment>
<protein>
    <recommendedName>
        <fullName evidence="9">Phosphopantetheine adenylyltransferase</fullName>
        <ecNumber evidence="9">2.7.7.3</ecNumber>
    </recommendedName>
    <alternativeName>
        <fullName evidence="9">Dephospho-CoA pyrophosphorylase</fullName>
    </alternativeName>
    <alternativeName>
        <fullName evidence="9">Pantetheine-phosphate adenylyltransferase</fullName>
        <shortName evidence="9">PPAT</shortName>
    </alternativeName>
</protein>
<feature type="binding site" evidence="9">
    <location>
        <begin position="122"/>
        <end position="128"/>
    </location>
    <ligand>
        <name>ATP</name>
        <dbReference type="ChEBI" id="CHEBI:30616"/>
    </ligand>
</feature>
<keyword evidence="7 9" id="KW-0173">Coenzyme A biosynthesis</keyword>
<keyword evidence="5 9" id="KW-0067">ATP-binding</keyword>
<dbReference type="AlphaFoldDB" id="A0A098BKA2"/>
<dbReference type="UniPathway" id="UPA00241">
    <property type="reaction ID" value="UER00355"/>
</dbReference>
<keyword evidence="1 9" id="KW-0963">Cytoplasm</keyword>
<evidence type="ECO:0000313" key="12">
    <source>
        <dbReference type="Proteomes" id="UP000042997"/>
    </source>
</evidence>
<evidence type="ECO:0000256" key="2">
    <source>
        <dbReference type="ARBA" id="ARBA00022679"/>
    </source>
</evidence>
<dbReference type="Pfam" id="PF01467">
    <property type="entry name" value="CTP_transf_like"/>
    <property type="match status" value="1"/>
</dbReference>
<feature type="binding site" evidence="9">
    <location>
        <position position="87"/>
    </location>
    <ligand>
        <name>substrate</name>
    </ligand>
</feature>
<dbReference type="NCBIfam" id="TIGR01510">
    <property type="entry name" value="coaD_prev_kdtB"/>
    <property type="match status" value="1"/>
</dbReference>
<evidence type="ECO:0000256" key="5">
    <source>
        <dbReference type="ARBA" id="ARBA00022840"/>
    </source>
</evidence>
<comment type="pathway">
    <text evidence="9">Cofactor biosynthesis; coenzyme A biosynthesis; CoA from (R)-pantothenate: step 4/5.</text>
</comment>
<feature type="binding site" evidence="9">
    <location>
        <position position="17"/>
    </location>
    <ligand>
        <name>ATP</name>
        <dbReference type="ChEBI" id="CHEBI:30616"/>
    </ligand>
</feature>
<dbReference type="KEGG" id="rrz:CS378_00980"/>
<feature type="domain" description="Cytidyltransferase-like" evidence="10">
    <location>
        <begin position="5"/>
        <end position="132"/>
    </location>
</feature>
<comment type="similarity">
    <text evidence="9">Belongs to the bacterial CoaD family.</text>
</comment>
<feature type="site" description="Transition state stabilizer" evidence="9">
    <location>
        <position position="17"/>
    </location>
</feature>
<dbReference type="InterPro" id="IPR001980">
    <property type="entry name" value="PPAT"/>
</dbReference>
<dbReference type="PANTHER" id="PTHR21342:SF1">
    <property type="entry name" value="PHOSPHOPANTETHEINE ADENYLYLTRANSFERASE"/>
    <property type="match status" value="1"/>
</dbReference>
<dbReference type="GO" id="GO:0015937">
    <property type="term" value="P:coenzyme A biosynthetic process"/>
    <property type="evidence" value="ECO:0007669"/>
    <property type="project" value="UniProtKB-UniRule"/>
</dbReference>
<name>A0A098BKA2_9NOCA</name>
<comment type="subunit">
    <text evidence="9">Homohexamer.</text>
</comment>
<dbReference type="HAMAP" id="MF_00151">
    <property type="entry name" value="PPAT_bact"/>
    <property type="match status" value="1"/>
</dbReference>
<dbReference type="GO" id="GO:0004595">
    <property type="term" value="F:pantetheine-phosphate adenylyltransferase activity"/>
    <property type="evidence" value="ECO:0007669"/>
    <property type="project" value="UniProtKB-UniRule"/>
</dbReference>
<dbReference type="PANTHER" id="PTHR21342">
    <property type="entry name" value="PHOSPHOPANTETHEINE ADENYLYLTRANSFERASE"/>
    <property type="match status" value="1"/>
</dbReference>
<organism evidence="11 12">
    <name type="scientific">Rhodococcus ruber</name>
    <dbReference type="NCBI Taxonomy" id="1830"/>
    <lineage>
        <taxon>Bacteria</taxon>
        <taxon>Bacillati</taxon>
        <taxon>Actinomycetota</taxon>
        <taxon>Actinomycetes</taxon>
        <taxon>Mycobacteriales</taxon>
        <taxon>Nocardiaceae</taxon>
        <taxon>Rhodococcus</taxon>
    </lineage>
</organism>
<feature type="binding site" evidence="9">
    <location>
        <position position="98"/>
    </location>
    <ligand>
        <name>ATP</name>
        <dbReference type="ChEBI" id="CHEBI:30616"/>
    </ligand>
</feature>
<dbReference type="EMBL" id="CCSD01000054">
    <property type="protein sequence ID" value="CDZ88632.1"/>
    <property type="molecule type" value="Genomic_DNA"/>
</dbReference>
<proteinExistence type="inferred from homology"/>
<evidence type="ECO:0000256" key="6">
    <source>
        <dbReference type="ARBA" id="ARBA00022842"/>
    </source>
</evidence>
<dbReference type="OrthoDB" id="9806661at2"/>
<keyword evidence="4 9" id="KW-0547">Nucleotide-binding</keyword>
<feature type="binding site" evidence="9">
    <location>
        <position position="9"/>
    </location>
    <ligand>
        <name>substrate</name>
    </ligand>
</feature>
<dbReference type="Proteomes" id="UP000042997">
    <property type="component" value="Unassembled WGS sequence"/>
</dbReference>
<dbReference type="FunFam" id="3.40.50.620:FF:000012">
    <property type="entry name" value="Phosphopantetheine adenylyltransferase"/>
    <property type="match status" value="1"/>
</dbReference>
<evidence type="ECO:0000256" key="4">
    <source>
        <dbReference type="ARBA" id="ARBA00022741"/>
    </source>
</evidence>
<feature type="binding site" evidence="9">
    <location>
        <begin position="88"/>
        <end position="90"/>
    </location>
    <ligand>
        <name>ATP</name>
        <dbReference type="ChEBI" id="CHEBI:30616"/>
    </ligand>
</feature>
<dbReference type="GO" id="GO:0005524">
    <property type="term" value="F:ATP binding"/>
    <property type="evidence" value="ECO:0007669"/>
    <property type="project" value="UniProtKB-KW"/>
</dbReference>
<evidence type="ECO:0000256" key="3">
    <source>
        <dbReference type="ARBA" id="ARBA00022695"/>
    </source>
</evidence>
<dbReference type="PRINTS" id="PR01020">
    <property type="entry name" value="LPSBIOSNTHSS"/>
</dbReference>
<dbReference type="SUPFAM" id="SSF52374">
    <property type="entry name" value="Nucleotidylyl transferase"/>
    <property type="match status" value="1"/>
</dbReference>
<evidence type="ECO:0000256" key="7">
    <source>
        <dbReference type="ARBA" id="ARBA00022993"/>
    </source>
</evidence>
<keyword evidence="3 9" id="KW-0548">Nucleotidyltransferase</keyword>
<keyword evidence="2 9" id="KW-0808">Transferase</keyword>
<dbReference type="GO" id="GO:0005737">
    <property type="term" value="C:cytoplasm"/>
    <property type="evidence" value="ECO:0007669"/>
    <property type="project" value="UniProtKB-SubCell"/>
</dbReference>
<evidence type="ECO:0000313" key="11">
    <source>
        <dbReference type="EMBL" id="CDZ88632.1"/>
    </source>
</evidence>
<feature type="binding site" evidence="9">
    <location>
        <begin position="9"/>
        <end position="10"/>
    </location>
    <ligand>
        <name>ATP</name>
        <dbReference type="ChEBI" id="CHEBI:30616"/>
    </ligand>
</feature>
<dbReference type="InterPro" id="IPR004821">
    <property type="entry name" value="Cyt_trans-like"/>
</dbReference>
<gene>
    <name evidence="9 11" type="primary">coaD</name>
    <name evidence="11" type="ORF">RHRU231_430010</name>
</gene>
<accession>A0A098BKA2</accession>
<dbReference type="EC" id="2.7.7.3" evidence="9"/>
<sequence>MSSAVCPGSFDPVTNGHLDVISRTAVQFDEVTVTVVINPNKQGMFTVPERIEMLTEATAHLGNVRVDSWQGLLVDYARAHGITAIVKGLRGANDFDYELQMAQMNHKLTGVDTLFVATNPAYSYLSSSLVKEVATYGGDVADMLPATVHKRLLARIAERTAAQR</sequence>
<dbReference type="GeneID" id="66835428"/>
<comment type="catalytic activity">
    <reaction evidence="8 9">
        <text>(R)-4'-phosphopantetheine + ATP + H(+) = 3'-dephospho-CoA + diphosphate</text>
        <dbReference type="Rhea" id="RHEA:19801"/>
        <dbReference type="ChEBI" id="CHEBI:15378"/>
        <dbReference type="ChEBI" id="CHEBI:30616"/>
        <dbReference type="ChEBI" id="CHEBI:33019"/>
        <dbReference type="ChEBI" id="CHEBI:57328"/>
        <dbReference type="ChEBI" id="CHEBI:61723"/>
        <dbReference type="EC" id="2.7.7.3"/>
    </reaction>
</comment>
<comment type="subcellular location">
    <subcellularLocation>
        <location evidence="9">Cytoplasm</location>
    </subcellularLocation>
</comment>
<feature type="binding site" evidence="9">
    <location>
        <position position="73"/>
    </location>
    <ligand>
        <name>substrate</name>
    </ligand>
</feature>
<evidence type="ECO:0000256" key="8">
    <source>
        <dbReference type="ARBA" id="ARBA00029346"/>
    </source>
</evidence>
<dbReference type="InterPro" id="IPR014729">
    <property type="entry name" value="Rossmann-like_a/b/a_fold"/>
</dbReference>
<dbReference type="RefSeq" id="WP_003939055.1">
    <property type="nucleotide sequence ID" value="NZ_CP023714.1"/>
</dbReference>
<feature type="binding site" evidence="9">
    <location>
        <position position="41"/>
    </location>
    <ligand>
        <name>substrate</name>
    </ligand>
</feature>
<comment type="function">
    <text evidence="9">Reversibly transfers an adenylyl group from ATP to 4'-phosphopantetheine, yielding dephospho-CoA (dPCoA) and pyrophosphate.</text>
</comment>